<dbReference type="RefSeq" id="WP_212007560.1">
    <property type="nucleotide sequence ID" value="NZ_JAAFYZ010000007.1"/>
</dbReference>
<gene>
    <name evidence="1" type="ORF">KGQ19_03400</name>
</gene>
<name>A0ABS5KHR3_9ACTN</name>
<evidence type="ECO:0000313" key="2">
    <source>
        <dbReference type="Proteomes" id="UP000730482"/>
    </source>
</evidence>
<dbReference type="EMBL" id="JAAFYZ010000007">
    <property type="protein sequence ID" value="MBS2545907.1"/>
    <property type="molecule type" value="Genomic_DNA"/>
</dbReference>
<keyword evidence="2" id="KW-1185">Reference proteome</keyword>
<proteinExistence type="predicted"/>
<protein>
    <submittedName>
        <fullName evidence="1">DUF2993 domain-containing protein</fullName>
    </submittedName>
</protein>
<dbReference type="InterPro" id="IPR021373">
    <property type="entry name" value="DUF2993"/>
</dbReference>
<organism evidence="1 2">
    <name type="scientific">Catenulispora pinistramenti</name>
    <dbReference type="NCBI Taxonomy" id="2705254"/>
    <lineage>
        <taxon>Bacteria</taxon>
        <taxon>Bacillati</taxon>
        <taxon>Actinomycetota</taxon>
        <taxon>Actinomycetes</taxon>
        <taxon>Catenulisporales</taxon>
        <taxon>Catenulisporaceae</taxon>
        <taxon>Catenulispora</taxon>
    </lineage>
</organism>
<accession>A0ABS5KHR3</accession>
<sequence>MTSASGIALHIADRGSDAAVVTAPTTISIGDRSMKPRRRHVLLAAGTALTLTAATAVDLAVEHTARHRIAQKVACRLHPSGGISADLTSPLAGLRTLTGDVGDVRVDARGVRNHNTDLDLHLNLRGVTTAGTVGSATASAVIGFDELQKHLTRPAVTTGPNSPTAPATLGDDGTDLAFTQTLRGMPVTVVAALSTTPDSLTITPTELQVLGRSVPISALSPTAASGLADKLKPRTIHLPHLPAGTALTSATAGPDGLSLNLAIAHPTAKALTADHPTACA</sequence>
<comment type="caution">
    <text evidence="1">The sequence shown here is derived from an EMBL/GenBank/DDBJ whole genome shotgun (WGS) entry which is preliminary data.</text>
</comment>
<evidence type="ECO:0000313" key="1">
    <source>
        <dbReference type="EMBL" id="MBS2545907.1"/>
    </source>
</evidence>
<reference evidence="1 2" key="1">
    <citation type="submission" date="2020-02" db="EMBL/GenBank/DDBJ databases">
        <title>Acidophilic actinobacteria isolated from forest soil.</title>
        <authorList>
            <person name="Golinska P."/>
        </authorList>
    </citation>
    <scope>NUCLEOTIDE SEQUENCE [LARGE SCALE GENOMIC DNA]</scope>
    <source>
        <strain evidence="1 2">NL8</strain>
    </source>
</reference>
<dbReference type="Proteomes" id="UP000730482">
    <property type="component" value="Unassembled WGS sequence"/>
</dbReference>
<dbReference type="Pfam" id="PF11209">
    <property type="entry name" value="LmeA"/>
    <property type="match status" value="1"/>
</dbReference>